<evidence type="ECO:0000256" key="1">
    <source>
        <dbReference type="ARBA" id="ARBA00022598"/>
    </source>
</evidence>
<dbReference type="EMBL" id="CP024704">
    <property type="protein sequence ID" value="ATV69983.1"/>
    <property type="molecule type" value="Genomic_DNA"/>
</dbReference>
<sequence length="332" mass="38074">MENFSILFTGAGSTMGQSLIKALLMSEKYKDIVDIHVTNSEPMGAGYFLSERVKGRYIVPIAKAPDYIDRIIQICKENNIKGIFSGTEHEIYALSKNAERIKKESGAIVFLSRLEVIDIGTDKLKTYEFFKKNGLPFPETALFDDYKSLVEKVGYPLFMKPRTASASRNIFKIEKEEDLFKYKFAPSDEIILQEFLDSNIEYTVETFCDKTGKVVGTIPMVRELDYGMSYSGEINDNKESIEVSERIARALKPEGALNVQLRLVNGKAIPFEINTRFSSTECVRAHYGYNSIEAMLDNYLFDKEIDLSNWKTGMFMRYWNECYMTKEELPKK</sequence>
<dbReference type="SUPFAM" id="SSF56059">
    <property type="entry name" value="Glutathione synthetase ATP-binding domain-like"/>
    <property type="match status" value="1"/>
</dbReference>
<evidence type="ECO:0000256" key="3">
    <source>
        <dbReference type="ARBA" id="ARBA00022840"/>
    </source>
</evidence>
<reference evidence="6 7" key="1">
    <citation type="submission" date="2017-11" db="EMBL/GenBank/DDBJ databases">
        <title>Genome sequencing of Fusobacterium periodonticum KCOM 2555.</title>
        <authorList>
            <person name="Kook J.-K."/>
            <person name="Park S.-N."/>
            <person name="Lim Y.K."/>
        </authorList>
    </citation>
    <scope>NUCLEOTIDE SEQUENCE [LARGE SCALE GENOMIC DNA]</scope>
    <source>
        <strain evidence="6 7">KCOM 2555</strain>
    </source>
</reference>
<keyword evidence="3 4" id="KW-0067">ATP-binding</keyword>
<dbReference type="Gene3D" id="3.30.470.20">
    <property type="entry name" value="ATP-grasp fold, B domain"/>
    <property type="match status" value="1"/>
</dbReference>
<dbReference type="GO" id="GO:0046872">
    <property type="term" value="F:metal ion binding"/>
    <property type="evidence" value="ECO:0007669"/>
    <property type="project" value="InterPro"/>
</dbReference>
<dbReference type="InterPro" id="IPR052032">
    <property type="entry name" value="ATP-dep_AA_Ligase"/>
</dbReference>
<dbReference type="Pfam" id="PF15632">
    <property type="entry name" value="ATPgrasp_Ter"/>
    <property type="match status" value="1"/>
</dbReference>
<evidence type="ECO:0000259" key="5">
    <source>
        <dbReference type="PROSITE" id="PS50975"/>
    </source>
</evidence>
<dbReference type="GO" id="GO:0005524">
    <property type="term" value="F:ATP binding"/>
    <property type="evidence" value="ECO:0007669"/>
    <property type="project" value="UniProtKB-UniRule"/>
</dbReference>
<protein>
    <submittedName>
        <fullName evidence="6">Carbamoyl-phosphate synthase large subunit</fullName>
    </submittedName>
</protein>
<dbReference type="Proteomes" id="UP000230781">
    <property type="component" value="Chromosome"/>
</dbReference>
<dbReference type="AlphaFoldDB" id="A0A2D3PQL0"/>
<dbReference type="GO" id="GO:0016874">
    <property type="term" value="F:ligase activity"/>
    <property type="evidence" value="ECO:0007669"/>
    <property type="project" value="UniProtKB-KW"/>
</dbReference>
<proteinExistence type="predicted"/>
<organism evidence="6 7">
    <name type="scientific">Fusobacterium pseudoperiodonticum</name>
    <dbReference type="NCBI Taxonomy" id="2663009"/>
    <lineage>
        <taxon>Bacteria</taxon>
        <taxon>Fusobacteriati</taxon>
        <taxon>Fusobacteriota</taxon>
        <taxon>Fusobacteriia</taxon>
        <taxon>Fusobacteriales</taxon>
        <taxon>Fusobacteriaceae</taxon>
        <taxon>Fusobacterium</taxon>
    </lineage>
</organism>
<keyword evidence="2 4" id="KW-0547">Nucleotide-binding</keyword>
<accession>A0A2D3PQL0</accession>
<keyword evidence="1" id="KW-0436">Ligase</keyword>
<evidence type="ECO:0000256" key="2">
    <source>
        <dbReference type="ARBA" id="ARBA00022741"/>
    </source>
</evidence>
<dbReference type="PANTHER" id="PTHR43585:SF2">
    <property type="entry name" value="ATP-GRASP ENZYME FSQD"/>
    <property type="match status" value="1"/>
</dbReference>
<dbReference type="InterPro" id="IPR048764">
    <property type="entry name" value="PylC_N"/>
</dbReference>
<gene>
    <name evidence="6" type="ORF">CTM98_04565</name>
</gene>
<dbReference type="Gene3D" id="3.40.50.20">
    <property type="match status" value="1"/>
</dbReference>
<dbReference type="RefSeq" id="WP_100026149.1">
    <property type="nucleotide sequence ID" value="NZ_CP024704.1"/>
</dbReference>
<dbReference type="InterPro" id="IPR013815">
    <property type="entry name" value="ATP_grasp_subdomain_1"/>
</dbReference>
<dbReference type="PANTHER" id="PTHR43585">
    <property type="entry name" value="FUMIPYRROLE BIOSYNTHESIS PROTEIN C"/>
    <property type="match status" value="1"/>
</dbReference>
<name>A0A2D3PQL0_9FUSO</name>
<feature type="domain" description="ATP-grasp" evidence="5">
    <location>
        <begin position="127"/>
        <end position="300"/>
    </location>
</feature>
<dbReference type="Pfam" id="PF21360">
    <property type="entry name" value="PylC-like_N"/>
    <property type="match status" value="1"/>
</dbReference>
<dbReference type="InterPro" id="IPR011761">
    <property type="entry name" value="ATP-grasp"/>
</dbReference>
<evidence type="ECO:0000256" key="4">
    <source>
        <dbReference type="PROSITE-ProRule" id="PRU00409"/>
    </source>
</evidence>
<evidence type="ECO:0000313" key="7">
    <source>
        <dbReference type="Proteomes" id="UP000230781"/>
    </source>
</evidence>
<dbReference type="NCBIfam" id="NF009402">
    <property type="entry name" value="PRK12767.1-1"/>
    <property type="match status" value="1"/>
</dbReference>
<dbReference type="Gene3D" id="3.30.1490.20">
    <property type="entry name" value="ATP-grasp fold, A domain"/>
    <property type="match status" value="1"/>
</dbReference>
<evidence type="ECO:0000313" key="6">
    <source>
        <dbReference type="EMBL" id="ATV69983.1"/>
    </source>
</evidence>
<dbReference type="PROSITE" id="PS50975">
    <property type="entry name" value="ATP_GRASP"/>
    <property type="match status" value="1"/>
</dbReference>